<keyword evidence="1" id="KW-0808">Transferase</keyword>
<name>A0A392SGR4_9FABA</name>
<feature type="non-terminal residue" evidence="1">
    <location>
        <position position="1"/>
    </location>
</feature>
<dbReference type="GO" id="GO:0016740">
    <property type="term" value="F:transferase activity"/>
    <property type="evidence" value="ECO:0007669"/>
    <property type="project" value="UniProtKB-KW"/>
</dbReference>
<evidence type="ECO:0000313" key="1">
    <source>
        <dbReference type="EMBL" id="MCI48061.1"/>
    </source>
</evidence>
<proteinExistence type="predicted"/>
<keyword evidence="2" id="KW-1185">Reference proteome</keyword>
<comment type="caution">
    <text evidence="1">The sequence shown here is derived from an EMBL/GenBank/DDBJ whole genome shotgun (WGS) entry which is preliminary data.</text>
</comment>
<protein>
    <submittedName>
        <fullName evidence="1">Flavonol sulfotransferase-like protein</fullName>
    </submittedName>
</protein>
<dbReference type="EMBL" id="LXQA010380971">
    <property type="protein sequence ID" value="MCI48061.1"/>
    <property type="molecule type" value="Genomic_DNA"/>
</dbReference>
<dbReference type="Proteomes" id="UP000265520">
    <property type="component" value="Unassembled WGS sequence"/>
</dbReference>
<organism evidence="1 2">
    <name type="scientific">Trifolium medium</name>
    <dbReference type="NCBI Taxonomy" id="97028"/>
    <lineage>
        <taxon>Eukaryota</taxon>
        <taxon>Viridiplantae</taxon>
        <taxon>Streptophyta</taxon>
        <taxon>Embryophyta</taxon>
        <taxon>Tracheophyta</taxon>
        <taxon>Spermatophyta</taxon>
        <taxon>Magnoliopsida</taxon>
        <taxon>eudicotyledons</taxon>
        <taxon>Gunneridae</taxon>
        <taxon>Pentapetalae</taxon>
        <taxon>rosids</taxon>
        <taxon>fabids</taxon>
        <taxon>Fabales</taxon>
        <taxon>Fabaceae</taxon>
        <taxon>Papilionoideae</taxon>
        <taxon>50 kb inversion clade</taxon>
        <taxon>NPAAA clade</taxon>
        <taxon>Hologalegina</taxon>
        <taxon>IRL clade</taxon>
        <taxon>Trifolieae</taxon>
        <taxon>Trifolium</taxon>
    </lineage>
</organism>
<dbReference type="AlphaFoldDB" id="A0A392SGR4"/>
<reference evidence="1 2" key="1">
    <citation type="journal article" date="2018" name="Front. Plant Sci.">
        <title>Red Clover (Trifolium pratense) and Zigzag Clover (T. medium) - A Picture of Genomic Similarities and Differences.</title>
        <authorList>
            <person name="Dluhosova J."/>
            <person name="Istvanek J."/>
            <person name="Nedelnik J."/>
            <person name="Repkova J."/>
        </authorList>
    </citation>
    <scope>NUCLEOTIDE SEQUENCE [LARGE SCALE GENOMIC DNA]</scope>
    <source>
        <strain evidence="2">cv. 10/8</strain>
        <tissue evidence="1">Leaf</tissue>
    </source>
</reference>
<sequence length="45" mass="5191">GALPHPLDDERDSIAWYRCNTMIMSWLSNAVEPEILQVPCGWTHH</sequence>
<evidence type="ECO:0000313" key="2">
    <source>
        <dbReference type="Proteomes" id="UP000265520"/>
    </source>
</evidence>
<accession>A0A392SGR4</accession>